<dbReference type="PROSITE" id="PS51379">
    <property type="entry name" value="4FE4S_FER_2"/>
    <property type="match status" value="2"/>
</dbReference>
<dbReference type="Proteomes" id="UP000245523">
    <property type="component" value="Unassembled WGS sequence"/>
</dbReference>
<evidence type="ECO:0000256" key="1">
    <source>
        <dbReference type="ARBA" id="ARBA00022723"/>
    </source>
</evidence>
<dbReference type="InterPro" id="IPR017896">
    <property type="entry name" value="4Fe4S_Fe-S-bd"/>
</dbReference>
<keyword evidence="6" id="KW-1185">Reference proteome</keyword>
<organism evidence="5 6">
    <name type="scientific">Hallerella porci</name>
    <dbReference type="NCBI Taxonomy" id="1945871"/>
    <lineage>
        <taxon>Bacteria</taxon>
        <taxon>Pseudomonadati</taxon>
        <taxon>Fibrobacterota</taxon>
        <taxon>Fibrobacteria</taxon>
        <taxon>Fibrobacterales</taxon>
        <taxon>Fibrobacteraceae</taxon>
        <taxon>Hallerella</taxon>
    </lineage>
</organism>
<dbReference type="InterPro" id="IPR052977">
    <property type="entry name" value="Polyferredoxin-like_ET"/>
</dbReference>
<keyword evidence="3" id="KW-0411">Iron-sulfur</keyword>
<feature type="domain" description="4Fe-4S ferredoxin-type" evidence="4">
    <location>
        <begin position="3"/>
        <end position="32"/>
    </location>
</feature>
<evidence type="ECO:0000256" key="2">
    <source>
        <dbReference type="ARBA" id="ARBA00023004"/>
    </source>
</evidence>
<proteinExistence type="predicted"/>
<accession>A0ABX5LJI5</accession>
<dbReference type="Pfam" id="PF04432">
    <property type="entry name" value="FrhB_FdhB_C"/>
    <property type="match status" value="1"/>
</dbReference>
<keyword evidence="1" id="KW-0479">Metal-binding</keyword>
<evidence type="ECO:0000313" key="6">
    <source>
        <dbReference type="Proteomes" id="UP000245523"/>
    </source>
</evidence>
<sequence>MNNILKVDQKQCYSCRSCEQSCPKHAISMVENKEGFFYPVVNDSCIDCGICLSRCPSHMEISDSTYKQKINIAYLKDQKKIMDSSSGGLFAAIAEYIIDNGGVTFGAVFDEKLKLSQKIARNYDELKKQKGSKYLESSTGDSFSKTKQCLDEGLVVLYSGTPCQIAGLKHFLKKDYDNLLTIDLICHGVPSQKLFDKYITWLENRWNEKIIYYGFRDKDMCGWSHIGKAKTKSKVHRIDGACDPYYSSFSRCETYRESCYTCKFASLKRPADLTIGDFYEIQKVNPTLMNDNGVSICLINSSKGETYFSQIASKLNLLSIKVDGVLEDKQNLFRPYERADKRDFVYQNIDALPNNVFFSQFPESSIVFRFKYMLKLKILKLFPRSLKDFVKGILKK</sequence>
<evidence type="ECO:0000313" key="5">
    <source>
        <dbReference type="EMBL" id="PWK92656.1"/>
    </source>
</evidence>
<feature type="domain" description="4Fe-4S ferredoxin-type" evidence="4">
    <location>
        <begin position="37"/>
        <end position="64"/>
    </location>
</feature>
<dbReference type="EMBL" id="QGHD01000034">
    <property type="protein sequence ID" value="PWK92656.1"/>
    <property type="molecule type" value="Genomic_DNA"/>
</dbReference>
<dbReference type="RefSeq" id="WP_109587803.1">
    <property type="nucleotide sequence ID" value="NZ_QGHD01000034.1"/>
</dbReference>
<protein>
    <submittedName>
        <fullName evidence="5">Coenzyme F420-reducing hydrogenase beta subunit</fullName>
    </submittedName>
</protein>
<dbReference type="Gene3D" id="3.30.70.20">
    <property type="match status" value="1"/>
</dbReference>
<gene>
    <name evidence="5" type="ORF">B0H50_13415</name>
</gene>
<dbReference type="Pfam" id="PF13187">
    <property type="entry name" value="Fer4_9"/>
    <property type="match status" value="1"/>
</dbReference>
<dbReference type="PANTHER" id="PTHR43193:SF2">
    <property type="entry name" value="POLYFERREDOXIN PROTEIN FWDF"/>
    <property type="match status" value="1"/>
</dbReference>
<keyword evidence="2" id="KW-0408">Iron</keyword>
<dbReference type="PROSITE" id="PS00198">
    <property type="entry name" value="4FE4S_FER_1"/>
    <property type="match status" value="1"/>
</dbReference>
<dbReference type="InterPro" id="IPR007525">
    <property type="entry name" value="FrhB_FdhB_C"/>
</dbReference>
<reference evidence="5 6" key="1">
    <citation type="submission" date="2018-05" db="EMBL/GenBank/DDBJ databases">
        <title>Animal gut microbial communities from fecal samples from Wisconsin, USA.</title>
        <authorList>
            <person name="Neumann A."/>
        </authorList>
    </citation>
    <scope>NUCLEOTIDE SEQUENCE [LARGE SCALE GENOMIC DNA]</scope>
    <source>
        <strain evidence="5 6">UWS4</strain>
    </source>
</reference>
<comment type="caution">
    <text evidence="5">The sequence shown here is derived from an EMBL/GenBank/DDBJ whole genome shotgun (WGS) entry which is preliminary data.</text>
</comment>
<dbReference type="SUPFAM" id="SSF54862">
    <property type="entry name" value="4Fe-4S ferredoxins"/>
    <property type="match status" value="1"/>
</dbReference>
<dbReference type="PANTHER" id="PTHR43193">
    <property type="match status" value="1"/>
</dbReference>
<evidence type="ECO:0000259" key="4">
    <source>
        <dbReference type="PROSITE" id="PS51379"/>
    </source>
</evidence>
<evidence type="ECO:0000256" key="3">
    <source>
        <dbReference type="ARBA" id="ARBA00023014"/>
    </source>
</evidence>
<name>A0ABX5LJI5_9BACT</name>
<dbReference type="InterPro" id="IPR017900">
    <property type="entry name" value="4Fe4S_Fe_S_CS"/>
</dbReference>